<evidence type="ECO:0000256" key="4">
    <source>
        <dbReference type="ARBA" id="ARBA00022840"/>
    </source>
</evidence>
<dbReference type="FunFam" id="3.40.50.300:FF:000425">
    <property type="entry name" value="Probable ABC transporter, ATP-binding subunit"/>
    <property type="match status" value="1"/>
</dbReference>
<dbReference type="Gene3D" id="3.40.50.300">
    <property type="entry name" value="P-loop containing nucleotide triphosphate hydrolases"/>
    <property type="match status" value="1"/>
</dbReference>
<dbReference type="PROSITE" id="PS00211">
    <property type="entry name" value="ABC_TRANSPORTER_1"/>
    <property type="match status" value="1"/>
</dbReference>
<protein>
    <submittedName>
        <fullName evidence="6">Sulfonate ABC transporter ATP-binding protein</fullName>
    </submittedName>
</protein>
<keyword evidence="3" id="KW-0547">Nucleotide-binding</keyword>
<dbReference type="InterPro" id="IPR017871">
    <property type="entry name" value="ABC_transporter-like_CS"/>
</dbReference>
<dbReference type="PROSITE" id="PS50893">
    <property type="entry name" value="ABC_TRANSPORTER_2"/>
    <property type="match status" value="1"/>
</dbReference>
<dbReference type="Pfam" id="PF00005">
    <property type="entry name" value="ABC_tran"/>
    <property type="match status" value="1"/>
</dbReference>
<accession>A0A327KPI2</accession>
<proteinExistence type="inferred from homology"/>
<keyword evidence="2" id="KW-0813">Transport</keyword>
<sequence>MVVIEALDKSYGSSDSALLALSDIDLTIEEGQFVSLLGPSGCGKSTLLKIIAGLIPASAGRITIDGKVVDGPGPERAVVFQDYALFPWMTVQDNVEFGLEARAVPAEERRAASAELLRVVGLSDFAQKFPHQLSGGMKQRVSIARALAVKPSLLLMDEPFGALDAQTRQGLQDELLRIWRVYKKTVVFVTHSIEEAIYLSDRIVVMTARPGRIKAVIDVDEERPRDPTSAGMSALHREVRAVLSEEITRAAALEHDMMVAR</sequence>
<dbReference type="InterPro" id="IPR003439">
    <property type="entry name" value="ABC_transporter-like_ATP-bd"/>
</dbReference>
<comment type="caution">
    <text evidence="6">The sequence shown here is derived from an EMBL/GenBank/DDBJ whole genome shotgun (WGS) entry which is preliminary data.</text>
</comment>
<dbReference type="InterPro" id="IPR050166">
    <property type="entry name" value="ABC_transporter_ATP-bind"/>
</dbReference>
<dbReference type="GO" id="GO:0016887">
    <property type="term" value="F:ATP hydrolysis activity"/>
    <property type="evidence" value="ECO:0007669"/>
    <property type="project" value="InterPro"/>
</dbReference>
<dbReference type="InterPro" id="IPR027417">
    <property type="entry name" value="P-loop_NTPase"/>
</dbReference>
<dbReference type="SMART" id="SM00382">
    <property type="entry name" value="AAA"/>
    <property type="match status" value="1"/>
</dbReference>
<evidence type="ECO:0000313" key="7">
    <source>
        <dbReference type="Proteomes" id="UP000249130"/>
    </source>
</evidence>
<evidence type="ECO:0000256" key="1">
    <source>
        <dbReference type="ARBA" id="ARBA00005417"/>
    </source>
</evidence>
<dbReference type="GO" id="GO:0005524">
    <property type="term" value="F:ATP binding"/>
    <property type="evidence" value="ECO:0007669"/>
    <property type="project" value="UniProtKB-KW"/>
</dbReference>
<comment type="similarity">
    <text evidence="1">Belongs to the ABC transporter superfamily.</text>
</comment>
<evidence type="ECO:0000256" key="3">
    <source>
        <dbReference type="ARBA" id="ARBA00022741"/>
    </source>
</evidence>
<feature type="domain" description="ABC transporter" evidence="5">
    <location>
        <begin position="2"/>
        <end position="233"/>
    </location>
</feature>
<dbReference type="SUPFAM" id="SSF52540">
    <property type="entry name" value="P-loop containing nucleoside triphosphate hydrolases"/>
    <property type="match status" value="1"/>
</dbReference>
<dbReference type="CDD" id="cd03293">
    <property type="entry name" value="ABC_NrtD_SsuB_transporters"/>
    <property type="match status" value="1"/>
</dbReference>
<keyword evidence="7" id="KW-1185">Reference proteome</keyword>
<organism evidence="6 7">
    <name type="scientific">Rhodoplanes roseus</name>
    <dbReference type="NCBI Taxonomy" id="29409"/>
    <lineage>
        <taxon>Bacteria</taxon>
        <taxon>Pseudomonadati</taxon>
        <taxon>Pseudomonadota</taxon>
        <taxon>Alphaproteobacteria</taxon>
        <taxon>Hyphomicrobiales</taxon>
        <taxon>Nitrobacteraceae</taxon>
        <taxon>Rhodoplanes</taxon>
    </lineage>
</organism>
<dbReference type="GO" id="GO:0015697">
    <property type="term" value="P:quaternary ammonium group transport"/>
    <property type="evidence" value="ECO:0007669"/>
    <property type="project" value="UniProtKB-ARBA"/>
</dbReference>
<dbReference type="RefSeq" id="WP_111421739.1">
    <property type="nucleotide sequence ID" value="NZ_NPEX01000266.1"/>
</dbReference>
<dbReference type="OrthoDB" id="9797536at2"/>
<evidence type="ECO:0000259" key="5">
    <source>
        <dbReference type="PROSITE" id="PS50893"/>
    </source>
</evidence>
<evidence type="ECO:0000256" key="2">
    <source>
        <dbReference type="ARBA" id="ARBA00022448"/>
    </source>
</evidence>
<dbReference type="PANTHER" id="PTHR42788:SF13">
    <property type="entry name" value="ALIPHATIC SULFONATES IMPORT ATP-BINDING PROTEIN SSUB"/>
    <property type="match status" value="1"/>
</dbReference>
<evidence type="ECO:0000313" key="6">
    <source>
        <dbReference type="EMBL" id="RAI39806.1"/>
    </source>
</evidence>
<dbReference type="InterPro" id="IPR003593">
    <property type="entry name" value="AAA+_ATPase"/>
</dbReference>
<gene>
    <name evidence="6" type="ORF">CH341_25090</name>
</gene>
<dbReference type="PANTHER" id="PTHR42788">
    <property type="entry name" value="TAURINE IMPORT ATP-BINDING PROTEIN-RELATED"/>
    <property type="match status" value="1"/>
</dbReference>
<dbReference type="Proteomes" id="UP000249130">
    <property type="component" value="Unassembled WGS sequence"/>
</dbReference>
<keyword evidence="4 6" id="KW-0067">ATP-binding</keyword>
<name>A0A327KPI2_9BRAD</name>
<dbReference type="EMBL" id="NPEX01000266">
    <property type="protein sequence ID" value="RAI39806.1"/>
    <property type="molecule type" value="Genomic_DNA"/>
</dbReference>
<dbReference type="AlphaFoldDB" id="A0A327KPI2"/>
<reference evidence="6 7" key="1">
    <citation type="submission" date="2017-07" db="EMBL/GenBank/DDBJ databases">
        <title>Draft Genome Sequences of Select Purple Nonsulfur Bacteria.</title>
        <authorList>
            <person name="Lasarre B."/>
            <person name="Mckinlay J.B."/>
        </authorList>
    </citation>
    <scope>NUCLEOTIDE SEQUENCE [LARGE SCALE GENOMIC DNA]</scope>
    <source>
        <strain evidence="6 7">DSM 5909</strain>
    </source>
</reference>